<dbReference type="Proteomes" id="UP000243459">
    <property type="component" value="Chromosome 5"/>
</dbReference>
<proteinExistence type="predicted"/>
<keyword evidence="2" id="KW-1185">Reference proteome</keyword>
<name>A0A5P1ETU2_ASPOF</name>
<organism evidence="1 2">
    <name type="scientific">Asparagus officinalis</name>
    <name type="common">Garden asparagus</name>
    <dbReference type="NCBI Taxonomy" id="4686"/>
    <lineage>
        <taxon>Eukaryota</taxon>
        <taxon>Viridiplantae</taxon>
        <taxon>Streptophyta</taxon>
        <taxon>Embryophyta</taxon>
        <taxon>Tracheophyta</taxon>
        <taxon>Spermatophyta</taxon>
        <taxon>Magnoliopsida</taxon>
        <taxon>Liliopsida</taxon>
        <taxon>Asparagales</taxon>
        <taxon>Asparagaceae</taxon>
        <taxon>Asparagoideae</taxon>
        <taxon>Asparagus</taxon>
    </lineage>
</organism>
<reference evidence="2" key="1">
    <citation type="journal article" date="2017" name="Nat. Commun.">
        <title>The asparagus genome sheds light on the origin and evolution of a young Y chromosome.</title>
        <authorList>
            <person name="Harkess A."/>
            <person name="Zhou J."/>
            <person name="Xu C."/>
            <person name="Bowers J.E."/>
            <person name="Van der Hulst R."/>
            <person name="Ayyampalayam S."/>
            <person name="Mercati F."/>
            <person name="Riccardi P."/>
            <person name="McKain M.R."/>
            <person name="Kakrana A."/>
            <person name="Tang H."/>
            <person name="Ray J."/>
            <person name="Groenendijk J."/>
            <person name="Arikit S."/>
            <person name="Mathioni S.M."/>
            <person name="Nakano M."/>
            <person name="Shan H."/>
            <person name="Telgmann-Rauber A."/>
            <person name="Kanno A."/>
            <person name="Yue Z."/>
            <person name="Chen H."/>
            <person name="Li W."/>
            <person name="Chen Y."/>
            <person name="Xu X."/>
            <person name="Zhang Y."/>
            <person name="Luo S."/>
            <person name="Chen H."/>
            <person name="Gao J."/>
            <person name="Mao Z."/>
            <person name="Pires J.C."/>
            <person name="Luo M."/>
            <person name="Kudrna D."/>
            <person name="Wing R.A."/>
            <person name="Meyers B.C."/>
            <person name="Yi K."/>
            <person name="Kong H."/>
            <person name="Lavrijsen P."/>
            <person name="Sunseri F."/>
            <person name="Falavigna A."/>
            <person name="Ye Y."/>
            <person name="Leebens-Mack J.H."/>
            <person name="Chen G."/>
        </authorList>
    </citation>
    <scope>NUCLEOTIDE SEQUENCE [LARGE SCALE GENOMIC DNA]</scope>
    <source>
        <strain evidence="2">cv. DH0086</strain>
    </source>
</reference>
<dbReference type="EMBL" id="CM007385">
    <property type="protein sequence ID" value="ONK69224.1"/>
    <property type="molecule type" value="Genomic_DNA"/>
</dbReference>
<dbReference type="Gramene" id="ONK69224">
    <property type="protein sequence ID" value="ONK69224"/>
    <property type="gene ID" value="A4U43_C05F20630"/>
</dbReference>
<evidence type="ECO:0000313" key="2">
    <source>
        <dbReference type="Proteomes" id="UP000243459"/>
    </source>
</evidence>
<protein>
    <submittedName>
        <fullName evidence="1">Uncharacterized protein</fullName>
    </submittedName>
</protein>
<dbReference type="AlphaFoldDB" id="A0A5P1ETU2"/>
<sequence length="116" mass="12461">MINIHELMNTRAYDPIDTLLRVSSVNPNGEARPPSIPASAAVEAPSMSSLSISSEVFYEAILSKEYFRGEGLGLGQGQGQHESGADEQAYKALGEVSHCLFGDCEEGYGESAYWTA</sequence>
<evidence type="ECO:0000313" key="1">
    <source>
        <dbReference type="EMBL" id="ONK69224.1"/>
    </source>
</evidence>
<gene>
    <name evidence="1" type="ORF">A4U43_C05F20630</name>
</gene>
<accession>A0A5P1ETU2</accession>